<proteinExistence type="predicted"/>
<dbReference type="Proteomes" id="UP000078542">
    <property type="component" value="Unassembled WGS sequence"/>
</dbReference>
<keyword evidence="2" id="KW-1185">Reference proteome</keyword>
<evidence type="ECO:0000313" key="2">
    <source>
        <dbReference type="Proteomes" id="UP000078542"/>
    </source>
</evidence>
<dbReference type="PANTHER" id="PTHR31511">
    <property type="entry name" value="PROTEIN CBG23764"/>
    <property type="match status" value="1"/>
</dbReference>
<sequence>QFLNNAGSVMLERVRSAVEGHGSVKANTAFISEFVAGNKRTVMENMEILSLRLIDDKEEKHVNVLYIQDPHDDNDDGDDRIGHFVLIKHLSHLVSSLKRRIRNISATAPRSPTNEKLQLHAVDCGKMNNCAIKLPSEDEKWLSFRNHCRKERVSFIVYADLETGLAILLTGDTVSESDYAHVVNIWKRFFVRTLGEYSDLYLKTDVLFLADVFENFRKNRVASYNLDPAHYFTLPGFTWDAMLKHTLVKFELLTAHRHRYDHRARYMRRSQLMFQQIQTNNKYMRSYDPSKPSSYLMFVQINEESDKMMENVRDRVDVKLITTWDGRYNAEAMIAKLNFHSCSVFAENLIAVELRKLEVTFDNPIYVGICTFDISKVCRCLNEEIEIMLQWRKQSCIRSKLHQVYTVSEKKIVLSPYDQGWVI</sequence>
<dbReference type="PANTHER" id="PTHR31511:SF12">
    <property type="entry name" value="RHO TERMINATION FACTOR N-TERMINAL DOMAIN-CONTAINING PROTEIN"/>
    <property type="match status" value="1"/>
</dbReference>
<dbReference type="STRING" id="456900.A0A151IJU8"/>
<reference evidence="1 2" key="1">
    <citation type="submission" date="2016-03" db="EMBL/GenBank/DDBJ databases">
        <title>Cyphomyrmex costatus WGS genome.</title>
        <authorList>
            <person name="Nygaard S."/>
            <person name="Hu H."/>
            <person name="Boomsma J."/>
            <person name="Zhang G."/>
        </authorList>
    </citation>
    <scope>NUCLEOTIDE SEQUENCE [LARGE SCALE GENOMIC DNA]</scope>
    <source>
        <strain evidence="1">MS0001</strain>
        <tissue evidence="1">Whole body</tissue>
    </source>
</reference>
<dbReference type="AlphaFoldDB" id="A0A151IJU8"/>
<name>A0A151IJU8_9HYME</name>
<gene>
    <name evidence="1" type="ORF">ALC62_05737</name>
</gene>
<evidence type="ECO:0000313" key="1">
    <source>
        <dbReference type="EMBL" id="KYN03419.1"/>
    </source>
</evidence>
<organism evidence="1 2">
    <name type="scientific">Cyphomyrmex costatus</name>
    <dbReference type="NCBI Taxonomy" id="456900"/>
    <lineage>
        <taxon>Eukaryota</taxon>
        <taxon>Metazoa</taxon>
        <taxon>Ecdysozoa</taxon>
        <taxon>Arthropoda</taxon>
        <taxon>Hexapoda</taxon>
        <taxon>Insecta</taxon>
        <taxon>Pterygota</taxon>
        <taxon>Neoptera</taxon>
        <taxon>Endopterygota</taxon>
        <taxon>Hymenoptera</taxon>
        <taxon>Apocrita</taxon>
        <taxon>Aculeata</taxon>
        <taxon>Formicoidea</taxon>
        <taxon>Formicidae</taxon>
        <taxon>Myrmicinae</taxon>
        <taxon>Cyphomyrmex</taxon>
    </lineage>
</organism>
<protein>
    <submittedName>
        <fullName evidence="1">Uncharacterized protein</fullName>
    </submittedName>
</protein>
<feature type="non-terminal residue" evidence="1">
    <location>
        <position position="1"/>
    </location>
</feature>
<accession>A0A151IJU8</accession>
<dbReference type="EMBL" id="KQ977345">
    <property type="protein sequence ID" value="KYN03419.1"/>
    <property type="molecule type" value="Genomic_DNA"/>
</dbReference>